<evidence type="ECO:0000313" key="1">
    <source>
        <dbReference type="EMBL" id="GGX26261.1"/>
    </source>
</evidence>
<dbReference type="EMBL" id="BMWS01000021">
    <property type="protein sequence ID" value="GGX26261.1"/>
    <property type="molecule type" value="Genomic_DNA"/>
</dbReference>
<evidence type="ECO:0008006" key="3">
    <source>
        <dbReference type="Google" id="ProtNLM"/>
    </source>
</evidence>
<sequence>MNKIKTSILPLLFFFTVISCKEQKKQPDNQLSHASQEIEEHSKKLNDWFESQFEKEVARSPKWQTYLGIKTEDYGKWDDISPKREAEDLKRTKERLAYLIDSIDVSKLNKAASLSYKLMKQKLEDEIKHFDYRFYNYPVNQMHGMQAEIPAFMINMHRIENKSDAEAYISRLNGMNALFAQAIENIKMREKNGILPPKFVFEKVLSDSRNIIIGHPFDKSNKESTLFADFKSKIEKIELTDEEQKDLISKSEKAMIENVMPAFKNLITLLEDQQKRATTEDGAWKFPKGDAFYNIALQRITTTDMTAEQIHKLGLKEVERIHKEMRDIMKQVKYKGTLQDFFSYMKEDEKFYFTNTEEGKKAYLTQAVELIDTMKSKLDELFITKPKADIIVKAVESFREKSAGKAFYQNGTPDGSRPGTYYANLYDMKAMPKYQMEALAYHEGIPGHHMQISIAQELEDVPKFRKFGGYTAYSEGWGLYTELLPKEIGMYSDPYSDFGRLAMELWRACRLVVDTGIHHKKWTREEGIKYYKDNTPNAESDAIKMVERHIVMPGQATAYKIGMNKILELRENAKKKLGDKFDIREFHDVVLTNGAVPLTILEELVGEWIVSKDLDQAMKQ</sequence>
<proteinExistence type="predicted"/>
<protein>
    <recommendedName>
        <fullName evidence="3">DUF885 domain-containing protein</fullName>
    </recommendedName>
</protein>
<dbReference type="PROSITE" id="PS51257">
    <property type="entry name" value="PROKAR_LIPOPROTEIN"/>
    <property type="match status" value="1"/>
</dbReference>
<dbReference type="RefSeq" id="WP_027412661.1">
    <property type="nucleotide sequence ID" value="NZ_BMWS01000021.1"/>
</dbReference>
<dbReference type="AlphaFoldDB" id="A0A918N3D4"/>
<dbReference type="InterPro" id="IPR010281">
    <property type="entry name" value="DUF885"/>
</dbReference>
<comment type="caution">
    <text evidence="1">The sequence shown here is derived from an EMBL/GenBank/DDBJ whole genome shotgun (WGS) entry which is preliminary data.</text>
</comment>
<name>A0A918N3D4_9FLAO</name>
<gene>
    <name evidence="1" type="ORF">GCM10007384_29250</name>
</gene>
<organism evidence="1 2">
    <name type="scientific">Aquimarina muelleri</name>
    <dbReference type="NCBI Taxonomy" id="279356"/>
    <lineage>
        <taxon>Bacteria</taxon>
        <taxon>Pseudomonadati</taxon>
        <taxon>Bacteroidota</taxon>
        <taxon>Flavobacteriia</taxon>
        <taxon>Flavobacteriales</taxon>
        <taxon>Flavobacteriaceae</taxon>
        <taxon>Aquimarina</taxon>
    </lineage>
</organism>
<keyword evidence="2" id="KW-1185">Reference proteome</keyword>
<dbReference type="PANTHER" id="PTHR33361:SF16">
    <property type="entry name" value="DUF885 DOMAIN-CONTAINING PROTEIN"/>
    <property type="match status" value="1"/>
</dbReference>
<dbReference type="Proteomes" id="UP000601108">
    <property type="component" value="Unassembled WGS sequence"/>
</dbReference>
<evidence type="ECO:0000313" key="2">
    <source>
        <dbReference type="Proteomes" id="UP000601108"/>
    </source>
</evidence>
<dbReference type="PANTHER" id="PTHR33361">
    <property type="entry name" value="GLR0591 PROTEIN"/>
    <property type="match status" value="1"/>
</dbReference>
<reference evidence="1 2" key="1">
    <citation type="journal article" date="2014" name="Int. J. Syst. Evol. Microbiol.">
        <title>Complete genome sequence of Corynebacterium casei LMG S-19264T (=DSM 44701T), isolated from a smear-ripened cheese.</title>
        <authorList>
            <consortium name="US DOE Joint Genome Institute (JGI-PGF)"/>
            <person name="Walter F."/>
            <person name="Albersmeier A."/>
            <person name="Kalinowski J."/>
            <person name="Ruckert C."/>
        </authorList>
    </citation>
    <scope>NUCLEOTIDE SEQUENCE [LARGE SCALE GENOMIC DNA]</scope>
    <source>
        <strain evidence="1 2">KCTC 12285</strain>
    </source>
</reference>
<accession>A0A918N3D4</accession>
<dbReference type="Pfam" id="PF05960">
    <property type="entry name" value="DUF885"/>
    <property type="match status" value="1"/>
</dbReference>